<evidence type="ECO:0000259" key="2">
    <source>
        <dbReference type="Pfam" id="PF01764"/>
    </source>
</evidence>
<dbReference type="PANTHER" id="PTHR45856">
    <property type="entry name" value="ALPHA/BETA-HYDROLASES SUPERFAMILY PROTEIN"/>
    <property type="match status" value="1"/>
</dbReference>
<proteinExistence type="predicted"/>
<feature type="signal peptide" evidence="1">
    <location>
        <begin position="1"/>
        <end position="18"/>
    </location>
</feature>
<dbReference type="Gene3D" id="3.40.50.1820">
    <property type="entry name" value="alpha/beta hydrolase"/>
    <property type="match status" value="1"/>
</dbReference>
<keyword evidence="4" id="KW-1185">Reference proteome</keyword>
<dbReference type="EMBL" id="CAJNNV010018778">
    <property type="protein sequence ID" value="CAE8606188.1"/>
    <property type="molecule type" value="Genomic_DNA"/>
</dbReference>
<dbReference type="GO" id="GO:0006629">
    <property type="term" value="P:lipid metabolic process"/>
    <property type="evidence" value="ECO:0007669"/>
    <property type="project" value="InterPro"/>
</dbReference>
<dbReference type="Pfam" id="PF01764">
    <property type="entry name" value="Lipase_3"/>
    <property type="match status" value="1"/>
</dbReference>
<comment type="caution">
    <text evidence="3">The sequence shown here is derived from an EMBL/GenBank/DDBJ whole genome shotgun (WGS) entry which is preliminary data.</text>
</comment>
<organism evidence="3 4">
    <name type="scientific">Polarella glacialis</name>
    <name type="common">Dinoflagellate</name>
    <dbReference type="NCBI Taxonomy" id="89957"/>
    <lineage>
        <taxon>Eukaryota</taxon>
        <taxon>Sar</taxon>
        <taxon>Alveolata</taxon>
        <taxon>Dinophyceae</taxon>
        <taxon>Suessiales</taxon>
        <taxon>Suessiaceae</taxon>
        <taxon>Polarella</taxon>
    </lineage>
</organism>
<keyword evidence="1" id="KW-0732">Signal</keyword>
<dbReference type="Proteomes" id="UP000654075">
    <property type="component" value="Unassembled WGS sequence"/>
</dbReference>
<name>A0A813EWW9_POLGL</name>
<accession>A0A813EWW9</accession>
<evidence type="ECO:0000256" key="1">
    <source>
        <dbReference type="SAM" id="SignalP"/>
    </source>
</evidence>
<dbReference type="AlphaFoldDB" id="A0A813EWW9"/>
<dbReference type="InterPro" id="IPR051218">
    <property type="entry name" value="Sec_MonoDiacylglyc_Lipase"/>
</dbReference>
<dbReference type="SUPFAM" id="SSF53474">
    <property type="entry name" value="alpha/beta-Hydrolases"/>
    <property type="match status" value="1"/>
</dbReference>
<evidence type="ECO:0000313" key="3">
    <source>
        <dbReference type="EMBL" id="CAE8606188.1"/>
    </source>
</evidence>
<feature type="domain" description="Fungal lipase-type" evidence="2">
    <location>
        <begin position="127"/>
        <end position="270"/>
    </location>
</feature>
<evidence type="ECO:0000313" key="4">
    <source>
        <dbReference type="Proteomes" id="UP000654075"/>
    </source>
</evidence>
<dbReference type="PANTHER" id="PTHR45856:SF11">
    <property type="entry name" value="FUNGAL LIPASE-LIKE DOMAIN-CONTAINING PROTEIN"/>
    <property type="match status" value="1"/>
</dbReference>
<protein>
    <recommendedName>
        <fullName evidence="2">Fungal lipase-type domain-containing protein</fullName>
    </recommendedName>
</protein>
<sequence length="330" mass="35916">MLVLVVVVVVLSVATVNSDSNWTAFCKEGEPGCKYYEVLPQLMSQTAPLQCEGRYVYGAHGERKLSLTDFGLFSGLAYESRDEGVKQGLARFFPGWNLTNSRRAGSASSVDWTTFFEFSDPDDTTTVFAIRGTNSMLDVLDDLNIWAPASIMQAFSVAGPSLSSAVAEAVALLSTVMYGQGMQKEYFAELLQTVQSRKTSMPNRRFYITGHSLGGGLAKLVAAKVGLQAVTFMAPGLSTTSYVVFGEHMQKQLRHTSLTVMPDNDIVSRMDKQAGGVIQTDCERNVVHCHLLYNTLCTLYELCGSGRDSTLLIPCGQCDSMPCPSAKQLS</sequence>
<dbReference type="OrthoDB" id="434251at2759"/>
<feature type="chain" id="PRO_5032946319" description="Fungal lipase-type domain-containing protein" evidence="1">
    <location>
        <begin position="19"/>
        <end position="330"/>
    </location>
</feature>
<reference evidence="3" key="1">
    <citation type="submission" date="2021-02" db="EMBL/GenBank/DDBJ databases">
        <authorList>
            <person name="Dougan E. K."/>
            <person name="Rhodes N."/>
            <person name="Thang M."/>
            <person name="Chan C."/>
        </authorList>
    </citation>
    <scope>NUCLEOTIDE SEQUENCE</scope>
</reference>
<gene>
    <name evidence="3" type="ORF">PGLA1383_LOCUS24174</name>
</gene>
<dbReference type="InterPro" id="IPR029058">
    <property type="entry name" value="AB_hydrolase_fold"/>
</dbReference>
<dbReference type="InterPro" id="IPR002921">
    <property type="entry name" value="Fungal_lipase-type"/>
</dbReference>